<dbReference type="PANTHER" id="PTHR38590">
    <property type="entry name" value="BLL0828 PROTEIN"/>
    <property type="match status" value="1"/>
</dbReference>
<keyword evidence="2" id="KW-0489">Methyltransferase</keyword>
<feature type="domain" description="DUF559" evidence="1">
    <location>
        <begin position="1"/>
        <end position="90"/>
    </location>
</feature>
<dbReference type="PANTHER" id="PTHR38590:SF1">
    <property type="entry name" value="BLL0828 PROTEIN"/>
    <property type="match status" value="1"/>
</dbReference>
<accession>W8VRE2</accession>
<dbReference type="EMBL" id="AP014548">
    <property type="protein sequence ID" value="BAO56184.1"/>
    <property type="molecule type" value="Genomic_DNA"/>
</dbReference>
<dbReference type="InterPro" id="IPR007569">
    <property type="entry name" value="DUF559"/>
</dbReference>
<dbReference type="KEGG" id="nmf:NMS_2175"/>
<protein>
    <submittedName>
        <fullName evidence="2">DNA methylase, putative</fullName>
    </submittedName>
</protein>
<dbReference type="SUPFAM" id="SSF52980">
    <property type="entry name" value="Restriction endonuclease-like"/>
    <property type="match status" value="1"/>
</dbReference>
<keyword evidence="3" id="KW-1185">Reference proteome</keyword>
<organism evidence="2 3">
    <name type="scientific">Nonlabens marinus S1-08</name>
    <dbReference type="NCBI Taxonomy" id="1454201"/>
    <lineage>
        <taxon>Bacteria</taxon>
        <taxon>Pseudomonadati</taxon>
        <taxon>Bacteroidota</taxon>
        <taxon>Flavobacteriia</taxon>
        <taxon>Flavobacteriales</taxon>
        <taxon>Flavobacteriaceae</taxon>
        <taxon>Nonlabens</taxon>
    </lineage>
</organism>
<dbReference type="AlphaFoldDB" id="W8VRE2"/>
<dbReference type="InterPro" id="IPR047216">
    <property type="entry name" value="Endonuclease_DUF559_bact"/>
</dbReference>
<dbReference type="InterPro" id="IPR011335">
    <property type="entry name" value="Restrct_endonuc-II-like"/>
</dbReference>
<dbReference type="Gene3D" id="3.40.960.10">
    <property type="entry name" value="VSR Endonuclease"/>
    <property type="match status" value="1"/>
</dbReference>
<dbReference type="Pfam" id="PF04480">
    <property type="entry name" value="DUF559"/>
    <property type="match status" value="1"/>
</dbReference>
<name>W8VRE2_9FLAO</name>
<proteinExistence type="predicted"/>
<keyword evidence="2" id="KW-0808">Transferase</keyword>
<dbReference type="HOGENOM" id="CLU_107928_1_2_10"/>
<evidence type="ECO:0000259" key="1">
    <source>
        <dbReference type="Pfam" id="PF04480"/>
    </source>
</evidence>
<dbReference type="STRING" id="1454201.NMS_2175"/>
<dbReference type="Proteomes" id="UP000031760">
    <property type="component" value="Chromosome"/>
</dbReference>
<gene>
    <name evidence="2" type="ORF">NMS_2175</name>
</gene>
<sequence length="99" mass="11594">MTITEKLFWEQVKQSKLGVVVRRQMPILDYVVDFYIKEIGLAIELDGFSHDNNVLEDGKRQGRIEELGVTFIRFRNEQIQKNMDEVLLELKGLIADLKK</sequence>
<evidence type="ECO:0000313" key="3">
    <source>
        <dbReference type="Proteomes" id="UP000031760"/>
    </source>
</evidence>
<reference evidence="2 3" key="1">
    <citation type="journal article" date="2014" name="Proc. Natl. Acad. Sci. U.S.A.">
        <title>Functional characterization of flavobacteria rhodopsins reveals a unique class of light-driven chloride pump in bacteria.</title>
        <authorList>
            <person name="Yoshizawa S."/>
            <person name="Kumagai Y."/>
            <person name="Kim H."/>
            <person name="Ogura Y."/>
            <person name="Hayashi T."/>
            <person name="Iwasaki W."/>
            <person name="DeLong E.F."/>
            <person name="Kogure K."/>
        </authorList>
    </citation>
    <scope>NUCLEOTIDE SEQUENCE [LARGE SCALE GENOMIC DNA]</scope>
    <source>
        <strain evidence="2 3">S1-08</strain>
    </source>
</reference>
<dbReference type="GO" id="GO:0008168">
    <property type="term" value="F:methyltransferase activity"/>
    <property type="evidence" value="ECO:0007669"/>
    <property type="project" value="UniProtKB-KW"/>
</dbReference>
<dbReference type="GO" id="GO:0032259">
    <property type="term" value="P:methylation"/>
    <property type="evidence" value="ECO:0007669"/>
    <property type="project" value="UniProtKB-KW"/>
</dbReference>
<evidence type="ECO:0000313" key="2">
    <source>
        <dbReference type="EMBL" id="BAO56184.1"/>
    </source>
</evidence>